<proteinExistence type="predicted"/>
<accession>A0A4Q7M6T8</accession>
<keyword evidence="2" id="KW-0812">Transmembrane</keyword>
<feature type="compositionally biased region" description="Low complexity" evidence="1">
    <location>
        <begin position="171"/>
        <end position="188"/>
    </location>
</feature>
<keyword evidence="4" id="KW-1185">Reference proteome</keyword>
<evidence type="ECO:0000313" key="3">
    <source>
        <dbReference type="EMBL" id="RZS63221.1"/>
    </source>
</evidence>
<name>A0A4Q7M6T8_9MICO</name>
<gene>
    <name evidence="3" type="ORF">EV386_3583</name>
</gene>
<evidence type="ECO:0000256" key="1">
    <source>
        <dbReference type="SAM" id="MobiDB-lite"/>
    </source>
</evidence>
<comment type="caution">
    <text evidence="3">The sequence shown here is derived from an EMBL/GenBank/DDBJ whole genome shotgun (WGS) entry which is preliminary data.</text>
</comment>
<feature type="region of interest" description="Disordered" evidence="1">
    <location>
        <begin position="166"/>
        <end position="196"/>
    </location>
</feature>
<organism evidence="3 4">
    <name type="scientific">Xylanimonas ulmi</name>
    <dbReference type="NCBI Taxonomy" id="228973"/>
    <lineage>
        <taxon>Bacteria</taxon>
        <taxon>Bacillati</taxon>
        <taxon>Actinomycetota</taxon>
        <taxon>Actinomycetes</taxon>
        <taxon>Micrococcales</taxon>
        <taxon>Promicromonosporaceae</taxon>
        <taxon>Xylanimonas</taxon>
    </lineage>
</organism>
<dbReference type="Proteomes" id="UP000293852">
    <property type="component" value="Unassembled WGS sequence"/>
</dbReference>
<keyword evidence="2" id="KW-0472">Membrane</keyword>
<feature type="transmembrane region" description="Helical" evidence="2">
    <location>
        <begin position="12"/>
        <end position="38"/>
    </location>
</feature>
<protein>
    <recommendedName>
        <fullName evidence="5">Aromatic ring-opening dioxygenase LigA</fullName>
    </recommendedName>
</protein>
<evidence type="ECO:0000313" key="4">
    <source>
        <dbReference type="Proteomes" id="UP000293852"/>
    </source>
</evidence>
<sequence length="196" mass="19740">MSSTVTVRPTRSVRGIGLVAVVAGVVMIVAGILVWALVASQLADEKITVSGDASFMGGIFQGDRVVGPLSAFAQADVINHHALNATDGQTYAELGSDDPRREVVMTASFLRASLFTSVVSFGICALVIALGVLFLLVGLALRRLATGPEVAISGVGAQALASDAEAYGRHSGSTAPTTPPSAGGAPPGDVSDPGPV</sequence>
<dbReference type="AlphaFoldDB" id="A0A4Q7M6T8"/>
<keyword evidence="2" id="KW-1133">Transmembrane helix</keyword>
<evidence type="ECO:0008006" key="5">
    <source>
        <dbReference type="Google" id="ProtNLM"/>
    </source>
</evidence>
<reference evidence="3 4" key="1">
    <citation type="submission" date="2019-02" db="EMBL/GenBank/DDBJ databases">
        <title>Sequencing the genomes of 1000 actinobacteria strains.</title>
        <authorList>
            <person name="Klenk H.-P."/>
        </authorList>
    </citation>
    <scope>NUCLEOTIDE SEQUENCE [LARGE SCALE GENOMIC DNA]</scope>
    <source>
        <strain evidence="3 4">DSM 16932</strain>
    </source>
</reference>
<feature type="transmembrane region" description="Helical" evidence="2">
    <location>
        <begin position="114"/>
        <end position="141"/>
    </location>
</feature>
<dbReference type="RefSeq" id="WP_207216567.1">
    <property type="nucleotide sequence ID" value="NZ_SGWX01000001.1"/>
</dbReference>
<evidence type="ECO:0000256" key="2">
    <source>
        <dbReference type="SAM" id="Phobius"/>
    </source>
</evidence>
<dbReference type="EMBL" id="SGWX01000001">
    <property type="protein sequence ID" value="RZS63221.1"/>
    <property type="molecule type" value="Genomic_DNA"/>
</dbReference>